<accession>A0AAU9CT55</accession>
<dbReference type="CDD" id="cd00158">
    <property type="entry name" value="RHOD"/>
    <property type="match status" value="1"/>
</dbReference>
<name>A0AAU9CT55_9BACT</name>
<dbReference type="RefSeq" id="WP_338391773.1">
    <property type="nucleotide sequence ID" value="NZ_AP025314.1"/>
</dbReference>
<gene>
    <name evidence="2" type="primary">moeB</name>
    <name evidence="2" type="ORF">FUAX_26340</name>
</gene>
<dbReference type="InterPro" id="IPR050229">
    <property type="entry name" value="GlpE_sulfurtransferase"/>
</dbReference>
<dbReference type="PANTHER" id="PTHR43031:SF1">
    <property type="entry name" value="PYRIDINE NUCLEOTIDE-DISULPHIDE OXIDOREDUCTASE"/>
    <property type="match status" value="1"/>
</dbReference>
<dbReference type="KEGG" id="fax:FUAX_26340"/>
<dbReference type="PANTHER" id="PTHR43031">
    <property type="entry name" value="FAD-DEPENDENT OXIDOREDUCTASE"/>
    <property type="match status" value="1"/>
</dbReference>
<proteinExistence type="predicted"/>
<dbReference type="InterPro" id="IPR001763">
    <property type="entry name" value="Rhodanese-like_dom"/>
</dbReference>
<evidence type="ECO:0000259" key="1">
    <source>
        <dbReference type="PROSITE" id="PS50206"/>
    </source>
</evidence>
<feature type="domain" description="Rhodanese" evidence="1">
    <location>
        <begin position="15"/>
        <end position="102"/>
    </location>
</feature>
<reference evidence="2 3" key="1">
    <citation type="submission" date="2021-12" db="EMBL/GenBank/DDBJ databases">
        <title>Genome sequencing of bacteria with rrn-lacking chromosome and rrn-plasmid.</title>
        <authorList>
            <person name="Anda M."/>
            <person name="Iwasaki W."/>
        </authorList>
    </citation>
    <scope>NUCLEOTIDE SEQUENCE [LARGE SCALE GENOMIC DNA]</scope>
    <source>
        <strain evidence="2 3">DSM 100852</strain>
    </source>
</reference>
<dbReference type="EMBL" id="AP025314">
    <property type="protein sequence ID" value="BDD10202.1"/>
    <property type="molecule type" value="Genomic_DNA"/>
</dbReference>
<dbReference type="Pfam" id="PF00581">
    <property type="entry name" value="Rhodanese"/>
    <property type="match status" value="1"/>
</dbReference>
<dbReference type="Proteomes" id="UP001348817">
    <property type="component" value="Chromosome"/>
</dbReference>
<dbReference type="PROSITE" id="PS50206">
    <property type="entry name" value="RHODANESE_3"/>
    <property type="match status" value="1"/>
</dbReference>
<protein>
    <submittedName>
        <fullName evidence="2">Rhodanese domain protein</fullName>
    </submittedName>
</protein>
<evidence type="ECO:0000313" key="3">
    <source>
        <dbReference type="Proteomes" id="UP001348817"/>
    </source>
</evidence>
<dbReference type="InterPro" id="IPR036873">
    <property type="entry name" value="Rhodanese-like_dom_sf"/>
</dbReference>
<dbReference type="AlphaFoldDB" id="A0AAU9CT55"/>
<dbReference type="Gene3D" id="3.40.250.10">
    <property type="entry name" value="Rhodanese-like domain"/>
    <property type="match status" value="1"/>
</dbReference>
<dbReference type="SUPFAM" id="SSF52821">
    <property type="entry name" value="Rhodanese/Cell cycle control phosphatase"/>
    <property type="match status" value="1"/>
</dbReference>
<organism evidence="2 3">
    <name type="scientific">Fulvitalea axinellae</name>
    <dbReference type="NCBI Taxonomy" id="1182444"/>
    <lineage>
        <taxon>Bacteria</taxon>
        <taxon>Pseudomonadati</taxon>
        <taxon>Bacteroidota</taxon>
        <taxon>Cytophagia</taxon>
        <taxon>Cytophagales</taxon>
        <taxon>Persicobacteraceae</taxon>
        <taxon>Fulvitalea</taxon>
    </lineage>
</organism>
<evidence type="ECO:0000313" key="2">
    <source>
        <dbReference type="EMBL" id="BDD10202.1"/>
    </source>
</evidence>
<sequence>MKTIDALGLKEMRDQGEDFVLIDVREENEYQLTNIGGEFMPLSRLNDFVEQIPEDKKVVVMCRSGVRSARAIEQLERLGFENCYNLEGGILDYGKKVDKSVIQY</sequence>
<keyword evidence="3" id="KW-1185">Reference proteome</keyword>
<dbReference type="SMART" id="SM00450">
    <property type="entry name" value="RHOD"/>
    <property type="match status" value="1"/>
</dbReference>